<organism evidence="2">
    <name type="scientific">Sesamum radiatum</name>
    <name type="common">Black benniseed</name>
    <dbReference type="NCBI Taxonomy" id="300843"/>
    <lineage>
        <taxon>Eukaryota</taxon>
        <taxon>Viridiplantae</taxon>
        <taxon>Streptophyta</taxon>
        <taxon>Embryophyta</taxon>
        <taxon>Tracheophyta</taxon>
        <taxon>Spermatophyta</taxon>
        <taxon>Magnoliopsida</taxon>
        <taxon>eudicotyledons</taxon>
        <taxon>Gunneridae</taxon>
        <taxon>Pentapetalae</taxon>
        <taxon>asterids</taxon>
        <taxon>lamiids</taxon>
        <taxon>Lamiales</taxon>
        <taxon>Pedaliaceae</taxon>
        <taxon>Sesamum</taxon>
    </lineage>
</organism>
<protein>
    <recommendedName>
        <fullName evidence="1">Reverse transcriptase zinc-binding domain-containing protein</fullName>
    </recommendedName>
</protein>
<evidence type="ECO:0000259" key="1">
    <source>
        <dbReference type="Pfam" id="PF13966"/>
    </source>
</evidence>
<dbReference type="PANTHER" id="PTHR33116:SF84">
    <property type="entry name" value="RNA-DIRECTED DNA POLYMERASE"/>
    <property type="match status" value="1"/>
</dbReference>
<reference evidence="2" key="2">
    <citation type="journal article" date="2024" name="Plant">
        <title>Genomic evolution and insights into agronomic trait innovations of Sesamum species.</title>
        <authorList>
            <person name="Miao H."/>
            <person name="Wang L."/>
            <person name="Qu L."/>
            <person name="Liu H."/>
            <person name="Sun Y."/>
            <person name="Le M."/>
            <person name="Wang Q."/>
            <person name="Wei S."/>
            <person name="Zheng Y."/>
            <person name="Lin W."/>
            <person name="Duan Y."/>
            <person name="Cao H."/>
            <person name="Xiong S."/>
            <person name="Wang X."/>
            <person name="Wei L."/>
            <person name="Li C."/>
            <person name="Ma Q."/>
            <person name="Ju M."/>
            <person name="Zhao R."/>
            <person name="Li G."/>
            <person name="Mu C."/>
            <person name="Tian Q."/>
            <person name="Mei H."/>
            <person name="Zhang T."/>
            <person name="Gao T."/>
            <person name="Zhang H."/>
        </authorList>
    </citation>
    <scope>NUCLEOTIDE SEQUENCE</scope>
    <source>
        <strain evidence="2">G02</strain>
    </source>
</reference>
<sequence>MRNFLWKGATGSGYAKVSWAQVCRPKVEGGLGIRRLNKQTIWTFRSSNSSWCWNKLIKLSVALRAGLEYRVGNGHRFTLWTDIWHPQGPLLCSFPRGPSITGLPSDSLLKSVIRQTSWDWPSESAFDIQEIIAGLPTIFPNQPDTILWRFNGGRFTSGSALTILQPAYPAVYWHHLLRGKFKIPRHCFILWLAFGASIYSDRPWMQQHNSGCVLCAGLFVETHDHIFFECSFSARCLAIFGPDLGGDGYTMGK</sequence>
<feature type="domain" description="Reverse transcriptase zinc-binding" evidence="1">
    <location>
        <begin position="155"/>
        <end position="234"/>
    </location>
</feature>
<proteinExistence type="predicted"/>
<dbReference type="EMBL" id="JACGWJ010000809">
    <property type="protein sequence ID" value="KAL0288097.1"/>
    <property type="molecule type" value="Genomic_DNA"/>
</dbReference>
<dbReference type="Pfam" id="PF13966">
    <property type="entry name" value="zf-RVT"/>
    <property type="match status" value="1"/>
</dbReference>
<dbReference type="AlphaFoldDB" id="A0AAW2J236"/>
<accession>A0AAW2J236</accession>
<reference evidence="2" key="1">
    <citation type="submission" date="2020-06" db="EMBL/GenBank/DDBJ databases">
        <authorList>
            <person name="Li T."/>
            <person name="Hu X."/>
            <person name="Zhang T."/>
            <person name="Song X."/>
            <person name="Zhang H."/>
            <person name="Dai N."/>
            <person name="Sheng W."/>
            <person name="Hou X."/>
            <person name="Wei L."/>
        </authorList>
    </citation>
    <scope>NUCLEOTIDE SEQUENCE</scope>
    <source>
        <strain evidence="2">G02</strain>
        <tissue evidence="2">Leaf</tissue>
    </source>
</reference>
<evidence type="ECO:0000313" key="2">
    <source>
        <dbReference type="EMBL" id="KAL0288097.1"/>
    </source>
</evidence>
<dbReference type="PANTHER" id="PTHR33116">
    <property type="entry name" value="REVERSE TRANSCRIPTASE ZINC-BINDING DOMAIN-CONTAINING PROTEIN-RELATED-RELATED"/>
    <property type="match status" value="1"/>
</dbReference>
<gene>
    <name evidence="2" type="ORF">Sradi_7107300</name>
</gene>
<dbReference type="InterPro" id="IPR026960">
    <property type="entry name" value="RVT-Znf"/>
</dbReference>
<comment type="caution">
    <text evidence="2">The sequence shown here is derived from an EMBL/GenBank/DDBJ whole genome shotgun (WGS) entry which is preliminary data.</text>
</comment>
<name>A0AAW2J236_SESRA</name>